<feature type="domain" description="ParB-like N-terminal" evidence="2">
    <location>
        <begin position="12"/>
        <end position="96"/>
    </location>
</feature>
<protein>
    <recommendedName>
        <fullName evidence="2">ParB-like N-terminal domain-containing protein</fullName>
    </recommendedName>
</protein>
<feature type="compositionally biased region" description="Polar residues" evidence="1">
    <location>
        <begin position="126"/>
        <end position="138"/>
    </location>
</feature>
<dbReference type="InterPro" id="IPR003115">
    <property type="entry name" value="ParB_N"/>
</dbReference>
<dbReference type="InterPro" id="IPR036086">
    <property type="entry name" value="ParB/Sulfiredoxin_sf"/>
</dbReference>
<dbReference type="Pfam" id="PF02195">
    <property type="entry name" value="ParB_N"/>
    <property type="match status" value="1"/>
</dbReference>
<dbReference type="Gene3D" id="3.90.1530.30">
    <property type="match status" value="1"/>
</dbReference>
<dbReference type="InterPro" id="IPR050336">
    <property type="entry name" value="Chromosome_partition/occlusion"/>
</dbReference>
<evidence type="ECO:0000256" key="1">
    <source>
        <dbReference type="SAM" id="MobiDB-lite"/>
    </source>
</evidence>
<gene>
    <name evidence="3" type="ORF">GCM10010910_09600</name>
</gene>
<dbReference type="Proteomes" id="UP000638043">
    <property type="component" value="Unassembled WGS sequence"/>
</dbReference>
<organism evidence="3 4">
    <name type="scientific">Microbacterium nanhaiense</name>
    <dbReference type="NCBI Taxonomy" id="1301026"/>
    <lineage>
        <taxon>Bacteria</taxon>
        <taxon>Bacillati</taxon>
        <taxon>Actinomycetota</taxon>
        <taxon>Actinomycetes</taxon>
        <taxon>Micrococcales</taxon>
        <taxon>Microbacteriaceae</taxon>
        <taxon>Microbacterium</taxon>
    </lineage>
</organism>
<dbReference type="RefSeq" id="WP_229661127.1">
    <property type="nucleotide sequence ID" value="NZ_BMMQ01000002.1"/>
</dbReference>
<dbReference type="EMBL" id="BMMQ01000002">
    <property type="protein sequence ID" value="GGO61544.1"/>
    <property type="molecule type" value="Genomic_DNA"/>
</dbReference>
<sequence>MAIEDKPENVVVIRTVDSIQVGARHRKDLGDIDALAASIDDEGILQPITVTPDGVLVCGARRLAAIKQLGWSEARVWVRSGISTDLEFMLAEQDDNAFHKPLTAVEAATLYREMKELLAADAAQRKASTQLSSENQPRWNGPAESAGPLKEPIGDARRQAAEMVTGTSSYTRLEEINFLQRTAEDAGHPAEIREAAQGFLDEIRDGAPTHPRWQQAKNLIAAAEAERDLMLHQLAEAKLSEIRSGKKPKKRSASTAAIAPMTPKAFVLTWSELHTLYASTDPAEIAVKITRPEADTFFTAIDEWNDFADRLRAALNDEPAVPARGRLRAI</sequence>
<reference evidence="4" key="1">
    <citation type="journal article" date="2019" name="Int. J. Syst. Evol. Microbiol.">
        <title>The Global Catalogue of Microorganisms (GCM) 10K type strain sequencing project: providing services to taxonomists for standard genome sequencing and annotation.</title>
        <authorList>
            <consortium name="The Broad Institute Genomics Platform"/>
            <consortium name="The Broad Institute Genome Sequencing Center for Infectious Disease"/>
            <person name="Wu L."/>
            <person name="Ma J."/>
        </authorList>
    </citation>
    <scope>NUCLEOTIDE SEQUENCE [LARGE SCALE GENOMIC DNA]</scope>
    <source>
        <strain evidence="4">CGMCC 4.7181</strain>
    </source>
</reference>
<dbReference type="SUPFAM" id="SSF110849">
    <property type="entry name" value="ParB/Sulfiredoxin"/>
    <property type="match status" value="1"/>
</dbReference>
<dbReference type="PANTHER" id="PTHR33375">
    <property type="entry name" value="CHROMOSOME-PARTITIONING PROTEIN PARB-RELATED"/>
    <property type="match status" value="1"/>
</dbReference>
<name>A0ABQ2N0R3_9MICO</name>
<evidence type="ECO:0000313" key="3">
    <source>
        <dbReference type="EMBL" id="GGO61544.1"/>
    </source>
</evidence>
<accession>A0ABQ2N0R3</accession>
<evidence type="ECO:0000313" key="4">
    <source>
        <dbReference type="Proteomes" id="UP000638043"/>
    </source>
</evidence>
<feature type="region of interest" description="Disordered" evidence="1">
    <location>
        <begin position="125"/>
        <end position="151"/>
    </location>
</feature>
<comment type="caution">
    <text evidence="3">The sequence shown here is derived from an EMBL/GenBank/DDBJ whole genome shotgun (WGS) entry which is preliminary data.</text>
</comment>
<evidence type="ECO:0000259" key="2">
    <source>
        <dbReference type="SMART" id="SM00470"/>
    </source>
</evidence>
<dbReference type="PANTHER" id="PTHR33375:SF1">
    <property type="entry name" value="CHROMOSOME-PARTITIONING PROTEIN PARB-RELATED"/>
    <property type="match status" value="1"/>
</dbReference>
<dbReference type="SMART" id="SM00470">
    <property type="entry name" value="ParB"/>
    <property type="match status" value="1"/>
</dbReference>
<proteinExistence type="predicted"/>
<keyword evidence="4" id="KW-1185">Reference proteome</keyword>